<name>A0A9P6AUD7_9AGAM</name>
<accession>A0A9P6AUD7</accession>
<evidence type="ECO:0000259" key="1">
    <source>
        <dbReference type="Pfam" id="PF18802"/>
    </source>
</evidence>
<proteinExistence type="predicted"/>
<comment type="caution">
    <text evidence="2">The sequence shown here is derived from an EMBL/GenBank/DDBJ whole genome shotgun (WGS) entry which is preliminary data.</text>
</comment>
<reference evidence="2" key="1">
    <citation type="journal article" date="2020" name="Nat. Commun.">
        <title>Large-scale genome sequencing of mycorrhizal fungi provides insights into the early evolution of symbiotic traits.</title>
        <authorList>
            <person name="Miyauchi S."/>
            <person name="Kiss E."/>
            <person name="Kuo A."/>
            <person name="Drula E."/>
            <person name="Kohler A."/>
            <person name="Sanchez-Garcia M."/>
            <person name="Morin E."/>
            <person name="Andreopoulos B."/>
            <person name="Barry K.W."/>
            <person name="Bonito G."/>
            <person name="Buee M."/>
            <person name="Carver A."/>
            <person name="Chen C."/>
            <person name="Cichocki N."/>
            <person name="Clum A."/>
            <person name="Culley D."/>
            <person name="Crous P.W."/>
            <person name="Fauchery L."/>
            <person name="Girlanda M."/>
            <person name="Hayes R.D."/>
            <person name="Keri Z."/>
            <person name="LaButti K."/>
            <person name="Lipzen A."/>
            <person name="Lombard V."/>
            <person name="Magnuson J."/>
            <person name="Maillard F."/>
            <person name="Murat C."/>
            <person name="Nolan M."/>
            <person name="Ohm R.A."/>
            <person name="Pangilinan J."/>
            <person name="Pereira M.F."/>
            <person name="Perotto S."/>
            <person name="Peter M."/>
            <person name="Pfister S."/>
            <person name="Riley R."/>
            <person name="Sitrit Y."/>
            <person name="Stielow J.B."/>
            <person name="Szollosi G."/>
            <person name="Zifcakova L."/>
            <person name="Stursova M."/>
            <person name="Spatafora J.W."/>
            <person name="Tedersoo L."/>
            <person name="Vaario L.M."/>
            <person name="Yamada A."/>
            <person name="Yan M."/>
            <person name="Wang P."/>
            <person name="Xu J."/>
            <person name="Bruns T."/>
            <person name="Baldrian P."/>
            <person name="Vilgalys R."/>
            <person name="Dunand C."/>
            <person name="Henrissat B."/>
            <person name="Grigoriev I.V."/>
            <person name="Hibbett D."/>
            <person name="Nagy L.G."/>
            <person name="Martin F.M."/>
        </authorList>
    </citation>
    <scope>NUCLEOTIDE SEQUENCE</scope>
    <source>
        <strain evidence="2">UP504</strain>
    </source>
</reference>
<dbReference type="EMBL" id="MU128994">
    <property type="protein sequence ID" value="KAF9511859.1"/>
    <property type="molecule type" value="Genomic_DNA"/>
</dbReference>
<dbReference type="InterPro" id="IPR041320">
    <property type="entry name" value="CxC1"/>
</dbReference>
<sequence>MPLLGSTATASHPRWEKWKEISADRWKHLIPTLVRPFMRWCQETSYGRHKGSQHTIPLNCKCGKSARHVEVTAVYTTVRLEHHSLMYCECCPLALTLVAMGLFPASPIRPSIAFSLSHLLFASKLFIYISPNITAWCSTISSNLVEKGFTPSATMSKLITPGALI</sequence>
<organism evidence="2 3">
    <name type="scientific">Hydnum rufescens UP504</name>
    <dbReference type="NCBI Taxonomy" id="1448309"/>
    <lineage>
        <taxon>Eukaryota</taxon>
        <taxon>Fungi</taxon>
        <taxon>Dikarya</taxon>
        <taxon>Basidiomycota</taxon>
        <taxon>Agaricomycotina</taxon>
        <taxon>Agaricomycetes</taxon>
        <taxon>Cantharellales</taxon>
        <taxon>Hydnaceae</taxon>
        <taxon>Hydnum</taxon>
    </lineage>
</organism>
<protein>
    <recommendedName>
        <fullName evidence="1">CxC1-like cysteine cluster associated with KDZ transposases domain-containing protein</fullName>
    </recommendedName>
</protein>
<dbReference type="AlphaFoldDB" id="A0A9P6AUD7"/>
<evidence type="ECO:0000313" key="3">
    <source>
        <dbReference type="Proteomes" id="UP000886523"/>
    </source>
</evidence>
<gene>
    <name evidence="2" type="ORF">BS47DRAFT_1298360</name>
</gene>
<keyword evidence="3" id="KW-1185">Reference proteome</keyword>
<dbReference type="Proteomes" id="UP000886523">
    <property type="component" value="Unassembled WGS sequence"/>
</dbReference>
<feature type="domain" description="CxC1-like cysteine cluster associated with KDZ transposases" evidence="1">
    <location>
        <begin position="53"/>
        <end position="127"/>
    </location>
</feature>
<evidence type="ECO:0000313" key="2">
    <source>
        <dbReference type="EMBL" id="KAF9511859.1"/>
    </source>
</evidence>
<dbReference type="Pfam" id="PF18802">
    <property type="entry name" value="CxC1"/>
    <property type="match status" value="1"/>
</dbReference>